<name>A0A6N6VSZ0_9BACT</name>
<comment type="caution">
    <text evidence="2">The sequence shown here is derived from an EMBL/GenBank/DDBJ whole genome shotgun (WGS) entry which is preliminary data.</text>
</comment>
<organism evidence="2 3">
    <name type="scientific">Silvanigrella paludirubra</name>
    <dbReference type="NCBI Taxonomy" id="2499159"/>
    <lineage>
        <taxon>Bacteria</taxon>
        <taxon>Pseudomonadati</taxon>
        <taxon>Bdellovibrionota</taxon>
        <taxon>Oligoflexia</taxon>
        <taxon>Silvanigrellales</taxon>
        <taxon>Silvanigrellaceae</taxon>
        <taxon>Silvanigrella</taxon>
    </lineage>
</organism>
<evidence type="ECO:0000313" key="2">
    <source>
        <dbReference type="EMBL" id="KAB8039445.1"/>
    </source>
</evidence>
<dbReference type="Gene3D" id="2.180.10.10">
    <property type="entry name" value="RHS repeat-associated core"/>
    <property type="match status" value="3"/>
</dbReference>
<proteinExistence type="predicted"/>
<feature type="compositionally biased region" description="Gly residues" evidence="1">
    <location>
        <begin position="2179"/>
        <end position="2194"/>
    </location>
</feature>
<evidence type="ECO:0000256" key="1">
    <source>
        <dbReference type="SAM" id="MobiDB-lite"/>
    </source>
</evidence>
<dbReference type="InterPro" id="IPR028994">
    <property type="entry name" value="Integrin_alpha_N"/>
</dbReference>
<evidence type="ECO:0000313" key="3">
    <source>
        <dbReference type="Proteomes" id="UP000437748"/>
    </source>
</evidence>
<feature type="region of interest" description="Disordered" evidence="1">
    <location>
        <begin position="2129"/>
        <end position="2196"/>
    </location>
</feature>
<evidence type="ECO:0008006" key="4">
    <source>
        <dbReference type="Google" id="ProtNLM"/>
    </source>
</evidence>
<accession>A0A6N6VSZ0</accession>
<dbReference type="RefSeq" id="WP_153418670.1">
    <property type="nucleotide sequence ID" value="NZ_WFLM01000002.1"/>
</dbReference>
<sequence>MVNWFILKKNLYRSILLFPVLITIFYVSQIFAGSFSSPTLSSPTAPGKFGARELDWSASDNGDLNYNIPIQTPKLRQLDIGLSVNYSPENSYSEAGAFWGFNLPKVILDTKRGNTKYISKNNCQNSLANNLYVNGLRMIPIGNGSWASTLNSSRDLLRCDGNGFVYHKSNGEIFHFGSSQDSQVADSTGNALEWYLTKHSTFQGSQEILYHYERPVINSASIGIQSVKLTQNTPDDFNLISKPLLKTITADDILVQISYENNEFYNTHFNGGFPQLIAGRVNQIIIQKSNTKIRSYKFEYELNTNTPFPRLRSVQEFGSDGVTAFPKTIFSYRVENFSFNNNMNNVNKYVDYSFLPLGYDKSRFADVFGTGKSQIITQDFSNSLLVQSYEPESIFPKDGSPGKLKLLSKKKLIGNQMNIKLQNSTFVDFLATGAMDIFYVNDGNNSAPWIILNDRKINAEGNIVLDRIVNISFNDHHFSACAGVKSNYKFGNFSGSGRTDIFCIKNGELKFLFNKGIKELNLVGSKKFELDAERFSVKLTDRLINADHIEVVDWNADGLPDILQLYNGRMHLFVNNGRLANGERTGKFFEKIELGNFGDQLLRYKLKDFAIGDFTGTGLPSINYGWQKFLINNGLGKPLTQVLFDRNSLFKPAYTAVTQLTGDGKHQIVADSPGYGNTIMEFPVRSFPNHLHSITTSDGRYLSFNYTSSVLENNEAIQYDNDEEIKGIERNVPLMPVVIPLLKQVGLSDGFNPTRMWRYSYRVPNFDRTYKKFLGFSLVRKQTVGDNTQSGTLTEKRFLSGYRISESEKMGRIEDIRLSTEKSIFSQGETSQCLNPAVTAIANQWCNDLSGYNYYSRSGAALNNISFATGSLNTQENYTSIQSSLSLKFLNLNNLPGNGVLDTNKFEIAQILENRKSITTSGDKFLNYSNISKTESYHYDEQGRLITKIQNNSPVLNGDNLVTSYTYFCPLSHQVNQKIYCDNIEMVQTSSSLGSVKTTIQKFIYNNLTGLPIEEWSSNQNGELVLQASASYDAYGRIKSLINATGIKSSFEWEETNVNLKSIVDQDNIKTLASYNEFGQISQIENTRGSISQFTYDVFGRVLMIAKNLGGNAPLDISNVPKSTWEIFINWLKSVFDLSKSNSENSDNFNTSFKNITNNNIIPFEKYEYFFPKIELANGKTLDEEINVWNKFDATLVLNPRPEIYNETSIGKIQNVKMIPGSVTVFKRNQEKENLTLVSKIWLSGSDEVLFSASRIDNNRFTISNKSTINSLGKSYKEYLNSEMSLDDVVKNNLPDSSSFKIKSVSSFYADGSIASHEFDTNVIQRFLKGVDFEESISPEGRRTKNIYNQIGQISTKYIGLDSNGNSSQDTLQTNLEYDALGRLIKVTNNDNLIAWQSYASNNLVEKQSNNALGNSRFYYDNFGRLIQTALCPLGSDIENCNMLDSSILYKSYAYNAKGKLEKEEHIRFNRENKTHAKETIFFTYGSLEKNNRFQDIALPINVSVSSLNDLGSSQSIRKYAYNKEGLAASEDLELFLNKKSLGVYQLERITDLSGNLVQLRSRGGFQREVLNKLKDNYFTGYSAKYEDGTSLINSVSFLHNGIAQSVPLQKVNYDAQGYTKKIDLENNLQLQSCWHKRKEVPLAFWAGNKNLAPSELCEESENNVNSLAHTRWTYDNDLFPISTRDLSGNKVLDVSLSVNSLFTYDSQGRLSSTRGMGDENQSWGNIFYHYSVGGKINKVVRSGNFIKDRISKNANSLIDSYSYSTTGQIGVLQKVNSTDGNEFADLTFANDEIGFRKFGVAPTLAVFHSENSKRNTQDNSYRIHSASSWKDQSEIPMQKYVWNGRGQLAGVFAGVLNNKNELETNELLNFRMSDENGGQLAEFDGVTYQKLLNDGRQPQHNSEKKNDLTIQKLPRSVAFAQGITFERDEIHFNIGIGSFANLRLITRYPTLNAKDAVSLSSAQMQSRKELVIKDHVGSVSQVIDIDSHKIVERNASEPFGLSRGIPLLSNSILASYKEVGNRQDVSLYTNPQSNMRDNWEGKSFEILGSSNSNELQGMRGTEVFAKGKFSASIGLSNMGVRTLDSARGVWLSPDLYMGRNLEGIVDNPLEANLFQYANNNPITNNDPTGMASWNDTKSKINDACNGKVSGGNSGHDMTKSPGNGGKNDHSNNSRPDIAGGGGRSPSGGNGGSSAGSATVGITASFNSFDMLRCGIPLALGAGLIAASVASQTAALAATVPSGGTSIIATSSVSSKMAFDGGIMALVGLKCISDILMNASSGSGGSAPNNSNPLVEAANQPDRNGLTKAGRALQKHSSRNPSAFDAPKGKLTPEAYNAEGSKIVSDIVNNPKTINHTSQNNTGRYGSAVRDFIAPDGRGARYNSQGGFVGFLEP</sequence>
<reference evidence="2 3" key="1">
    <citation type="submission" date="2019-10" db="EMBL/GenBank/DDBJ databases">
        <title>New species of Slilvanegrellaceae.</title>
        <authorList>
            <person name="Pitt A."/>
            <person name="Hahn M.W."/>
        </authorList>
    </citation>
    <scope>NUCLEOTIDE SEQUENCE [LARGE SCALE GENOMIC DNA]</scope>
    <source>
        <strain evidence="2 3">SP-Ram-0.45-NSY-1</strain>
    </source>
</reference>
<dbReference type="Proteomes" id="UP000437748">
    <property type="component" value="Unassembled WGS sequence"/>
</dbReference>
<gene>
    <name evidence="2" type="ORF">GCL60_04110</name>
</gene>
<dbReference type="SUPFAM" id="SSF69318">
    <property type="entry name" value="Integrin alpha N-terminal domain"/>
    <property type="match status" value="1"/>
</dbReference>
<dbReference type="EMBL" id="WFLM01000002">
    <property type="protein sequence ID" value="KAB8039445.1"/>
    <property type="molecule type" value="Genomic_DNA"/>
</dbReference>
<keyword evidence="3" id="KW-1185">Reference proteome</keyword>
<dbReference type="OrthoDB" id="9815414at2"/>
<feature type="compositionally biased region" description="Low complexity" evidence="1">
    <location>
        <begin position="2282"/>
        <end position="2293"/>
    </location>
</feature>
<protein>
    <recommendedName>
        <fullName evidence="4">Insecticide toxin TcdB middle/N-terminal domain-containing protein</fullName>
    </recommendedName>
</protein>
<feature type="region of interest" description="Disordered" evidence="1">
    <location>
        <begin position="2282"/>
        <end position="2332"/>
    </location>
</feature>